<sequence>MNNGEYFLQNPGVWAASATIHVGNGTHATITEPGAFLITSGLEFSLVSVHVLASLGVGFHKFEPTSDLIGYVTTPSGRDVLAIGFVRLEVELRVPVTPHLVSRFNGLASFLVYEEPPLFVDGLFSMGGCSLFCCYGWDQIPQQHMNGNMATSTSMNTTAITNTDSDNRNTDSDKKGTC</sequence>
<dbReference type="EMBL" id="JAVLET010000005">
    <property type="protein sequence ID" value="KAL0469910.1"/>
    <property type="molecule type" value="Genomic_DNA"/>
</dbReference>
<reference evidence="2 3" key="1">
    <citation type="submission" date="2023-09" db="EMBL/GenBank/DDBJ databases">
        <title>Multi-omics analysis of a traditional fermented food reveals byproduct-associated fungal strains for waste-to-food upcycling.</title>
        <authorList>
            <consortium name="Lawrence Berkeley National Laboratory"/>
            <person name="Rekdal V.M."/>
            <person name="Villalobos-Escobedo J.M."/>
            <person name="Rodriguez-Valeron N."/>
            <person name="Garcia M.O."/>
            <person name="Vasquez D.P."/>
            <person name="Damayanti I."/>
            <person name="Sorensen P.M."/>
            <person name="Baidoo E.E."/>
            <person name="De Carvalho A.C."/>
            <person name="Riley R."/>
            <person name="Lipzen A."/>
            <person name="He G."/>
            <person name="Yan M."/>
            <person name="Haridas S."/>
            <person name="Daum C."/>
            <person name="Yoshinaga Y."/>
            <person name="Ng V."/>
            <person name="Grigoriev I.V."/>
            <person name="Munk R."/>
            <person name="Nuraida L."/>
            <person name="Wijaya C.H."/>
            <person name="Morales P.-C."/>
            <person name="Keasling J.D."/>
        </authorList>
    </citation>
    <scope>NUCLEOTIDE SEQUENCE [LARGE SCALE GENOMIC DNA]</scope>
    <source>
        <strain evidence="2 3">FGSC 2613</strain>
    </source>
</reference>
<name>A0ABR3DB51_NEUIN</name>
<comment type="caution">
    <text evidence="2">The sequence shown here is derived from an EMBL/GenBank/DDBJ whole genome shotgun (WGS) entry which is preliminary data.</text>
</comment>
<protein>
    <submittedName>
        <fullName evidence="2">Uncharacterized protein</fullName>
    </submittedName>
</protein>
<evidence type="ECO:0000313" key="3">
    <source>
        <dbReference type="Proteomes" id="UP001451303"/>
    </source>
</evidence>
<organism evidence="2 3">
    <name type="scientific">Neurospora intermedia</name>
    <dbReference type="NCBI Taxonomy" id="5142"/>
    <lineage>
        <taxon>Eukaryota</taxon>
        <taxon>Fungi</taxon>
        <taxon>Dikarya</taxon>
        <taxon>Ascomycota</taxon>
        <taxon>Pezizomycotina</taxon>
        <taxon>Sordariomycetes</taxon>
        <taxon>Sordariomycetidae</taxon>
        <taxon>Sordariales</taxon>
        <taxon>Sordariaceae</taxon>
        <taxon>Neurospora</taxon>
    </lineage>
</organism>
<gene>
    <name evidence="2" type="ORF">QR685DRAFT_598250</name>
</gene>
<dbReference type="Proteomes" id="UP001451303">
    <property type="component" value="Unassembled WGS sequence"/>
</dbReference>
<feature type="region of interest" description="Disordered" evidence="1">
    <location>
        <begin position="158"/>
        <end position="178"/>
    </location>
</feature>
<proteinExistence type="predicted"/>
<evidence type="ECO:0000256" key="1">
    <source>
        <dbReference type="SAM" id="MobiDB-lite"/>
    </source>
</evidence>
<accession>A0ABR3DB51</accession>
<keyword evidence="3" id="KW-1185">Reference proteome</keyword>
<evidence type="ECO:0000313" key="2">
    <source>
        <dbReference type="EMBL" id="KAL0469910.1"/>
    </source>
</evidence>
<feature type="compositionally biased region" description="Basic and acidic residues" evidence="1">
    <location>
        <begin position="165"/>
        <end position="178"/>
    </location>
</feature>